<dbReference type="RefSeq" id="WP_253888901.1">
    <property type="nucleotide sequence ID" value="NZ_BAAAVB010000003.1"/>
</dbReference>
<evidence type="ECO:0000256" key="4">
    <source>
        <dbReference type="ARBA" id="ARBA00022729"/>
    </source>
</evidence>
<dbReference type="InterPro" id="IPR050492">
    <property type="entry name" value="Bact_metal-bind_prot9"/>
</dbReference>
<keyword evidence="8" id="KW-1185">Reference proteome</keyword>
<evidence type="ECO:0000256" key="5">
    <source>
        <dbReference type="RuleBase" id="RU003512"/>
    </source>
</evidence>
<dbReference type="PANTHER" id="PTHR42953:SF1">
    <property type="entry name" value="METAL-BINDING PROTEIN HI_0362-RELATED"/>
    <property type="match status" value="1"/>
</dbReference>
<protein>
    <submittedName>
        <fullName evidence="7">Zinc/manganese transport system substrate-binding protein</fullName>
    </submittedName>
</protein>
<feature type="chain" id="PRO_5045208509" evidence="6">
    <location>
        <begin position="35"/>
        <end position="328"/>
    </location>
</feature>
<proteinExistence type="inferred from homology"/>
<evidence type="ECO:0000256" key="2">
    <source>
        <dbReference type="ARBA" id="ARBA00022448"/>
    </source>
</evidence>
<organism evidence="7 8">
    <name type="scientific">Actinokineospora diospyrosa</name>
    <dbReference type="NCBI Taxonomy" id="103728"/>
    <lineage>
        <taxon>Bacteria</taxon>
        <taxon>Bacillati</taxon>
        <taxon>Actinomycetota</taxon>
        <taxon>Actinomycetes</taxon>
        <taxon>Pseudonocardiales</taxon>
        <taxon>Pseudonocardiaceae</taxon>
        <taxon>Actinokineospora</taxon>
    </lineage>
</organism>
<dbReference type="EMBL" id="JAMTCO010000010">
    <property type="protein sequence ID" value="MCP2271957.1"/>
    <property type="molecule type" value="Genomic_DNA"/>
</dbReference>
<comment type="caution">
    <text evidence="7">The sequence shown here is derived from an EMBL/GenBank/DDBJ whole genome shotgun (WGS) entry which is preliminary data.</text>
</comment>
<comment type="subcellular location">
    <subcellularLocation>
        <location evidence="1">Cell envelope</location>
    </subcellularLocation>
</comment>
<sequence length="328" mass="33642">MTHRRNLAPTGSGRRQIRAAAAIAGLVALTATTAACGGSQGQAPDDGKVKVVASTNVWASVATAVGGDAVSVTALLSDPGADPHGYEAKPSDATAFAGADLVLSNGGGYDDFFTTLVDSSGGDVRRIVAVDLADPDAGKESAEPAPADAHEHAENEHVWYDLETVRKVAGKVAEELAAVAPDKAGTFRANAANFDKALQELTVKVAEIGQRKADAKVLSTEPVAAYLLHTAGLNDVTPAEFAEAVEEESDPSASAVAETEGLITSKQVVALVYNSQTETPVTERLKERATAQGIPIVGVTETLPQGVTGYLDWMTKQVDALAGAVAAA</sequence>
<evidence type="ECO:0000256" key="6">
    <source>
        <dbReference type="SAM" id="SignalP"/>
    </source>
</evidence>
<keyword evidence="3" id="KW-0479">Metal-binding</keyword>
<comment type="similarity">
    <text evidence="5">Belongs to the bacterial solute-binding protein 9 family.</text>
</comment>
<dbReference type="InterPro" id="IPR006128">
    <property type="entry name" value="Lipoprotein_PsaA-like"/>
</dbReference>
<keyword evidence="4 6" id="KW-0732">Signal</keyword>
<dbReference type="PRINTS" id="PR00690">
    <property type="entry name" value="ADHESNFAMILY"/>
</dbReference>
<dbReference type="InterPro" id="IPR006127">
    <property type="entry name" value="ZnuA-like"/>
</dbReference>
<evidence type="ECO:0000313" key="8">
    <source>
        <dbReference type="Proteomes" id="UP001205185"/>
    </source>
</evidence>
<evidence type="ECO:0000313" key="7">
    <source>
        <dbReference type="EMBL" id="MCP2271957.1"/>
    </source>
</evidence>
<dbReference type="Pfam" id="PF01297">
    <property type="entry name" value="ZnuA"/>
    <property type="match status" value="1"/>
</dbReference>
<name>A0ABT1IH36_9PSEU</name>
<keyword evidence="2 5" id="KW-0813">Transport</keyword>
<dbReference type="PANTHER" id="PTHR42953">
    <property type="entry name" value="HIGH-AFFINITY ZINC UPTAKE SYSTEM PROTEIN ZNUA-RELATED"/>
    <property type="match status" value="1"/>
</dbReference>
<dbReference type="Gene3D" id="3.40.50.1980">
    <property type="entry name" value="Nitrogenase molybdenum iron protein domain"/>
    <property type="match status" value="2"/>
</dbReference>
<dbReference type="SUPFAM" id="SSF53807">
    <property type="entry name" value="Helical backbone' metal receptor"/>
    <property type="match status" value="1"/>
</dbReference>
<feature type="signal peptide" evidence="6">
    <location>
        <begin position="1"/>
        <end position="34"/>
    </location>
</feature>
<evidence type="ECO:0000256" key="3">
    <source>
        <dbReference type="ARBA" id="ARBA00022723"/>
    </source>
</evidence>
<dbReference type="Proteomes" id="UP001205185">
    <property type="component" value="Unassembled WGS sequence"/>
</dbReference>
<evidence type="ECO:0000256" key="1">
    <source>
        <dbReference type="ARBA" id="ARBA00004196"/>
    </source>
</evidence>
<reference evidence="7 8" key="1">
    <citation type="submission" date="2022-06" db="EMBL/GenBank/DDBJ databases">
        <title>Genomic Encyclopedia of Archaeal and Bacterial Type Strains, Phase II (KMG-II): from individual species to whole genera.</title>
        <authorList>
            <person name="Goeker M."/>
        </authorList>
    </citation>
    <scope>NUCLEOTIDE SEQUENCE [LARGE SCALE GENOMIC DNA]</scope>
    <source>
        <strain evidence="7 8">DSM 44255</strain>
    </source>
</reference>
<accession>A0ABT1IH36</accession>
<gene>
    <name evidence="7" type="ORF">LV75_004471</name>
</gene>